<proteinExistence type="predicted"/>
<gene>
    <name evidence="2" type="ORF">C1645_741466</name>
</gene>
<organism evidence="2 3">
    <name type="scientific">Glomus cerebriforme</name>
    <dbReference type="NCBI Taxonomy" id="658196"/>
    <lineage>
        <taxon>Eukaryota</taxon>
        <taxon>Fungi</taxon>
        <taxon>Fungi incertae sedis</taxon>
        <taxon>Mucoromycota</taxon>
        <taxon>Glomeromycotina</taxon>
        <taxon>Glomeromycetes</taxon>
        <taxon>Glomerales</taxon>
        <taxon>Glomeraceae</taxon>
        <taxon>Glomus</taxon>
    </lineage>
</organism>
<keyword evidence="3" id="KW-1185">Reference proteome</keyword>
<feature type="region of interest" description="Disordered" evidence="1">
    <location>
        <begin position="1"/>
        <end position="23"/>
    </location>
</feature>
<feature type="region of interest" description="Disordered" evidence="1">
    <location>
        <begin position="207"/>
        <end position="234"/>
    </location>
</feature>
<feature type="compositionally biased region" description="Polar residues" evidence="1">
    <location>
        <begin position="216"/>
        <end position="225"/>
    </location>
</feature>
<evidence type="ECO:0000313" key="2">
    <source>
        <dbReference type="EMBL" id="RIA85569.1"/>
    </source>
</evidence>
<sequence length="234" mass="26594">MGMVMTKQTMSGIMHQKKKQVPVNDKLSLESSQPEMYDQLLSKLSPPIQKICLSRKAQEEEMKESDEWLSSLQYLDANINDLTISESFLDSGSEFGGINDPAIKALEWKADKLSNFAIRSNSKHITDSLGWYTDVPVTLKDKENKMVTVIKNFVHIDNGEIELMLFFGMSNIRKLQDVPEPNKNQFRIKLHGKVYIIPTFSKAPVVKDLPKEDQDQVSTNSSSPNNKEDLKKNT</sequence>
<evidence type="ECO:0000313" key="3">
    <source>
        <dbReference type="Proteomes" id="UP000265703"/>
    </source>
</evidence>
<dbReference type="Gene3D" id="2.40.70.10">
    <property type="entry name" value="Acid Proteases"/>
    <property type="match status" value="1"/>
</dbReference>
<dbReference type="Proteomes" id="UP000265703">
    <property type="component" value="Unassembled WGS sequence"/>
</dbReference>
<accession>A0A397SL18</accession>
<dbReference type="EMBL" id="QKYT01000417">
    <property type="protein sequence ID" value="RIA85569.1"/>
    <property type="molecule type" value="Genomic_DNA"/>
</dbReference>
<dbReference type="AlphaFoldDB" id="A0A397SL18"/>
<dbReference type="OrthoDB" id="2341976at2759"/>
<comment type="caution">
    <text evidence="2">The sequence shown here is derived from an EMBL/GenBank/DDBJ whole genome shotgun (WGS) entry which is preliminary data.</text>
</comment>
<name>A0A397SL18_9GLOM</name>
<evidence type="ECO:0000256" key="1">
    <source>
        <dbReference type="SAM" id="MobiDB-lite"/>
    </source>
</evidence>
<feature type="compositionally biased region" description="Polar residues" evidence="1">
    <location>
        <begin position="1"/>
        <end position="11"/>
    </location>
</feature>
<protein>
    <submittedName>
        <fullName evidence="2">Uncharacterized protein</fullName>
    </submittedName>
</protein>
<reference evidence="2 3" key="1">
    <citation type="submission" date="2018-06" db="EMBL/GenBank/DDBJ databases">
        <title>Comparative genomics reveals the genomic features of Rhizophagus irregularis, R. cerebriforme, R. diaphanum and Gigaspora rosea, and their symbiotic lifestyle signature.</title>
        <authorList>
            <person name="Morin E."/>
            <person name="San Clemente H."/>
            <person name="Chen E.C.H."/>
            <person name="De La Providencia I."/>
            <person name="Hainaut M."/>
            <person name="Kuo A."/>
            <person name="Kohler A."/>
            <person name="Murat C."/>
            <person name="Tang N."/>
            <person name="Roy S."/>
            <person name="Loubradou J."/>
            <person name="Henrissat B."/>
            <person name="Grigoriev I.V."/>
            <person name="Corradi N."/>
            <person name="Roux C."/>
            <person name="Martin F.M."/>
        </authorList>
    </citation>
    <scope>NUCLEOTIDE SEQUENCE [LARGE SCALE GENOMIC DNA]</scope>
    <source>
        <strain evidence="2 3">DAOM 227022</strain>
    </source>
</reference>
<dbReference type="InterPro" id="IPR021109">
    <property type="entry name" value="Peptidase_aspartic_dom_sf"/>
</dbReference>